<comment type="caution">
    <text evidence="1">The sequence shown here is derived from an EMBL/GenBank/DDBJ whole genome shotgun (WGS) entry which is preliminary data.</text>
</comment>
<keyword evidence="2" id="KW-1185">Reference proteome</keyword>
<evidence type="ECO:0000313" key="1">
    <source>
        <dbReference type="EMBL" id="KAF2468650.1"/>
    </source>
</evidence>
<evidence type="ECO:0000313" key="2">
    <source>
        <dbReference type="Proteomes" id="UP000799755"/>
    </source>
</evidence>
<accession>A0ACB6QRC3</accession>
<proteinExistence type="predicted"/>
<name>A0ACB6QRC3_9PLEO</name>
<sequence>MKTLFSLFFSVLLFSSLAAQCSIRGEINDVFLPLPETSKGLAIGPEGYVVESYGGGVYMVTDGSYQCLFVASTKGVILVDLPPTIGKNIFFAIGNITDKPITHFVYSHSHADHIGTAALVAKPGVEVIAHEDTTELLRTYADPSRPIPTKSFEHDYVVNSGNQTVHLSYKGENHCRGNIFIYAPSAHVLMLVDVVFPGWAPFSQLAVSSNIPGWINAHTQILKDYPKMKHYIGGHLGRSGNRQDVLIQQEYMDDLRTACTAAIELTATTDPVLGAMHIQDTVLAANPGNYWAVFKVYLDLVAERCANVTNEKWLGKLGGVDVFAFESAYAMVEHLRLDYNVLGPFRNV</sequence>
<protein>
    <submittedName>
        <fullName evidence="1">Metallo-hydrolase/oxidoreductase</fullName>
    </submittedName>
</protein>
<dbReference type="Proteomes" id="UP000799755">
    <property type="component" value="Unassembled WGS sequence"/>
</dbReference>
<dbReference type="EMBL" id="MU003515">
    <property type="protein sequence ID" value="KAF2468650.1"/>
    <property type="molecule type" value="Genomic_DNA"/>
</dbReference>
<reference evidence="1" key="1">
    <citation type="journal article" date="2020" name="Stud. Mycol.">
        <title>101 Dothideomycetes genomes: a test case for predicting lifestyles and emergence of pathogens.</title>
        <authorList>
            <person name="Haridas S."/>
            <person name="Albert R."/>
            <person name="Binder M."/>
            <person name="Bloem J."/>
            <person name="Labutti K."/>
            <person name="Salamov A."/>
            <person name="Andreopoulos B."/>
            <person name="Baker S."/>
            <person name="Barry K."/>
            <person name="Bills G."/>
            <person name="Bluhm B."/>
            <person name="Cannon C."/>
            <person name="Castanera R."/>
            <person name="Culley D."/>
            <person name="Daum C."/>
            <person name="Ezra D."/>
            <person name="Gonzalez J."/>
            <person name="Henrissat B."/>
            <person name="Kuo A."/>
            <person name="Liang C."/>
            <person name="Lipzen A."/>
            <person name="Lutzoni F."/>
            <person name="Magnuson J."/>
            <person name="Mondo S."/>
            <person name="Nolan M."/>
            <person name="Ohm R."/>
            <person name="Pangilinan J."/>
            <person name="Park H.-J."/>
            <person name="Ramirez L."/>
            <person name="Alfaro M."/>
            <person name="Sun H."/>
            <person name="Tritt A."/>
            <person name="Yoshinaga Y."/>
            <person name="Zwiers L.-H."/>
            <person name="Turgeon B."/>
            <person name="Goodwin S."/>
            <person name="Spatafora J."/>
            <person name="Crous P."/>
            <person name="Grigoriev I."/>
        </authorList>
    </citation>
    <scope>NUCLEOTIDE SEQUENCE</scope>
    <source>
        <strain evidence="1">ATCC 200398</strain>
    </source>
</reference>
<organism evidence="1 2">
    <name type="scientific">Lindgomyces ingoldianus</name>
    <dbReference type="NCBI Taxonomy" id="673940"/>
    <lineage>
        <taxon>Eukaryota</taxon>
        <taxon>Fungi</taxon>
        <taxon>Dikarya</taxon>
        <taxon>Ascomycota</taxon>
        <taxon>Pezizomycotina</taxon>
        <taxon>Dothideomycetes</taxon>
        <taxon>Pleosporomycetidae</taxon>
        <taxon>Pleosporales</taxon>
        <taxon>Lindgomycetaceae</taxon>
        <taxon>Lindgomyces</taxon>
    </lineage>
</organism>
<gene>
    <name evidence="1" type="ORF">BDR25DRAFT_305024</name>
</gene>